<evidence type="ECO:0000313" key="1">
    <source>
        <dbReference type="EMBL" id="MBB6107747.1"/>
    </source>
</evidence>
<sequence length="60" mass="7250">MNSLFIKQAEKLQLFNLEDVMKVNLAKLKLHHEFSFTWYTQLLNLLKEQGLLRQFQENNL</sequence>
<dbReference type="Proteomes" id="UP000541583">
    <property type="component" value="Unassembled WGS sequence"/>
</dbReference>
<organism evidence="1 2">
    <name type="scientific">Mucilaginibacter lappiensis</name>
    <dbReference type="NCBI Taxonomy" id="354630"/>
    <lineage>
        <taxon>Bacteria</taxon>
        <taxon>Pseudomonadati</taxon>
        <taxon>Bacteroidota</taxon>
        <taxon>Sphingobacteriia</taxon>
        <taxon>Sphingobacteriales</taxon>
        <taxon>Sphingobacteriaceae</taxon>
        <taxon>Mucilaginibacter</taxon>
    </lineage>
</organism>
<protein>
    <submittedName>
        <fullName evidence="1">Uncharacterized protein</fullName>
    </submittedName>
</protein>
<dbReference type="RefSeq" id="WP_139332160.1">
    <property type="nucleotide sequence ID" value="NZ_JACHCB010000001.1"/>
</dbReference>
<keyword evidence="2" id="KW-1185">Reference proteome</keyword>
<comment type="caution">
    <text evidence="1">The sequence shown here is derived from an EMBL/GenBank/DDBJ whole genome shotgun (WGS) entry which is preliminary data.</text>
</comment>
<proteinExistence type="predicted"/>
<evidence type="ECO:0000313" key="2">
    <source>
        <dbReference type="Proteomes" id="UP000541583"/>
    </source>
</evidence>
<accession>A0ABR6PDA1</accession>
<name>A0ABR6PDA1_9SPHI</name>
<gene>
    <name evidence="1" type="ORF">HDF23_000477</name>
</gene>
<dbReference type="EMBL" id="JACHCB010000001">
    <property type="protein sequence ID" value="MBB6107747.1"/>
    <property type="molecule type" value="Genomic_DNA"/>
</dbReference>
<reference evidence="1 2" key="1">
    <citation type="submission" date="2020-08" db="EMBL/GenBank/DDBJ databases">
        <title>Genomic Encyclopedia of Type Strains, Phase IV (KMG-V): Genome sequencing to study the core and pangenomes of soil and plant-associated prokaryotes.</title>
        <authorList>
            <person name="Whitman W."/>
        </authorList>
    </citation>
    <scope>NUCLEOTIDE SEQUENCE [LARGE SCALE GENOMIC DNA]</scope>
    <source>
        <strain evidence="1 2">ANJLi2</strain>
    </source>
</reference>